<dbReference type="Pfam" id="PF17802">
    <property type="entry name" value="SpaA"/>
    <property type="match status" value="1"/>
</dbReference>
<accession>K0NTL9</accession>
<dbReference type="EMBL" id="CALZ01000090">
    <property type="protein sequence ID" value="CCK83659.1"/>
    <property type="molecule type" value="Genomic_DNA"/>
</dbReference>
<evidence type="ECO:0000256" key="2">
    <source>
        <dbReference type="SAM" id="Phobius"/>
    </source>
</evidence>
<dbReference type="InterPro" id="IPR013783">
    <property type="entry name" value="Ig-like_fold"/>
</dbReference>
<feature type="domain" description="SpaA-like prealbumin fold" evidence="4">
    <location>
        <begin position="1347"/>
        <end position="1456"/>
    </location>
</feature>
<feature type="transmembrane region" description="Helical" evidence="2">
    <location>
        <begin position="1468"/>
        <end position="1487"/>
    </location>
</feature>
<keyword evidence="2" id="KW-1133">Transmembrane helix</keyword>
<proteinExistence type="predicted"/>
<protein>
    <submittedName>
        <fullName evidence="6">Cna protein B-type domain protein</fullName>
    </submittedName>
</protein>
<feature type="compositionally biased region" description="Low complexity" evidence="1">
    <location>
        <begin position="284"/>
        <end position="299"/>
    </location>
</feature>
<sequence length="1495" mass="160705">MMQILKKSKTIMAALLLIFQLLVPLTQVKAVDNQVTDQLIFYQKDQPLSGKDVEDKLKVKVGDTAVLSLKRKDKDQASKVKVALPELFAFEKDDTIKANQELLDKGSKDLKKLDAASLVELKKEDKTSYLLFHFNAGQDEIKFALKGVKEGSGQLLAAYKEGDQDYISYPVSAVVEIAEAKADGGTSATRSADGASSSSASSSSQSSENATEKSSQEQASSQSSEDNSSSASSSSASANSSSSSTSSSSASNNDASAQSSSEASASSSSSSSQKEDSNQIAQATSENSTSDSVSTSTGVSEDKKSTETETNVPASSASPVVNVPKLAFRTRMLAAAPLSTAVTSDANVDLTVNADNGTSAVASGDTVLYTVNFKVSGSKYDEANRWPATLTFSLKNTANGHLYFNTDTVPTIDGIKPVATSDKLVYTFNSKDELRAGQAYAMKLAVKTDNGYLNNNTPVDMVGTFKDATGYQKSVTANAKISATTNVSITKSFLTAESAKPNTAPGAEDTLAWRISVSVPNRSRGLNFLDPSKKIQIVDTISGGSVSKIVADDTFSVKSISGETATFELTTPTLEEQKTNLDAPAVAPWPKMPIYTKSFIVYTKPNGSWPGTKVSNTATINAQNLQGETHSATANATAQLGVAIGSNGDSDGKYLVPNFEGPSDGESDSHFGLNPITTVYDTAKIGYYTDFYPAASDDMTIKKYDSSGNYVGDIQGGWVQEKVRTGFRERWQWKYYSKGEYFNNKIMEPEVNNGLRKKIVHYDIDPHIIIKNIQLRNPGYQIYAGTPVIDQPASVRPGVLITLTVKNMKTGATRTLKSKYMNIDQNYWPLSYFGATEDERLISADFSIQHENPEELIDARTMSVVWLRGVVEKGFVGDAVVTNKLTTVMADGTTYTRESTDPNNSIGPRTLRVIKPGNTIPVARIETAFKKDAPEGKGIVTKNSPNRVIANFYNDSSSQADMKSPTVFSVLLPKGVTPSSATNLRLYLVNDSTGEEKELLSGNETRVNSGTGNWAGASYEYSYDVKGGAKFNTGQRYVKFVLNDGKNILKPGWHLRGEVDVDIGDVSGSLTLQAFGGSYTGKLTAPTGYTVLNNKSESEVSDGQPYNEVTSVMGDGNIKQVVTNSSDYGLSGYDQVKIQKFVKGSEDSDYGQMAHTTRGGTINYRLQITAGQQVDKLTLMDVLPSVGDYGITDNVNRESKFTPVLTGPISVSGLSGATIKYSTAANPSRSVLNNSITLPNGGTKLVDKNTESPTWLTADQVTDWSKIHSFLITSGTGTIKTAQTATLDFSMRAPKIEDMSQSQQAAVLDQSIAEKDRAAWNSFAVTANNLMPVEPERVGVVMNDSGVRILKKANLTNENLTGVKFKLADSEANAKAGKFLHIKDGKVLTPSDSGYDSASDYEATSKDGVVQFHGLTDDKTYYAVETEALSGYKLDSTPHAVVASYKPSSKEITVYNHRDVILPKTGSSWMALFLIVGISGIAAGFYFSRKGKEDK</sequence>
<gene>
    <name evidence="5" type="ORF">BN146_05265</name>
    <name evidence="6" type="ORF">BN146_06405</name>
</gene>
<evidence type="ECO:0000313" key="5">
    <source>
        <dbReference type="EMBL" id="CCK83659.1"/>
    </source>
</evidence>
<dbReference type="NCBIfam" id="TIGR01167">
    <property type="entry name" value="LPXTG_anchor"/>
    <property type="match status" value="1"/>
</dbReference>
<reference evidence="6 7" key="1">
    <citation type="submission" date="2012-08" db="EMBL/GenBank/DDBJ databases">
        <title>Draft Genome Sequences of Lactobacillus equicursoris CIP 110162T, isolated from thoroughbred racehorse feces and Lactobacillus sp. CRBIP 24.137 isolated from urine of human.</title>
        <authorList>
            <person name="Cousin S."/>
            <person name="Loux V."/>
            <person name="Ma L."/>
            <person name="Creno S."/>
            <person name="Clermont D."/>
            <person name="Bizet C."/>
            <person name="Bouchier C."/>
        </authorList>
    </citation>
    <scope>NUCLEOTIDE SEQUENCE [LARGE SCALE GENOMIC DNA]</scope>
    <source>
        <strain evidence="6 7">66c</strain>
    </source>
</reference>
<keyword evidence="2" id="KW-0472">Membrane</keyword>
<dbReference type="EMBL" id="CALZ01000099">
    <property type="protein sequence ID" value="CCK83871.1"/>
    <property type="molecule type" value="Genomic_DNA"/>
</dbReference>
<dbReference type="Proteomes" id="UP000009325">
    <property type="component" value="Unassembled WGS sequence"/>
</dbReference>
<evidence type="ECO:0000313" key="6">
    <source>
        <dbReference type="EMBL" id="CCK83871.1"/>
    </source>
</evidence>
<dbReference type="RefSeq" id="WP_009558104.1">
    <property type="nucleotide sequence ID" value="NZ_CALZ01000090.1"/>
</dbReference>
<dbReference type="Gene3D" id="2.60.40.10">
    <property type="entry name" value="Immunoglobulins"/>
    <property type="match status" value="1"/>
</dbReference>
<feature type="compositionally biased region" description="Low complexity" evidence="1">
    <location>
        <begin position="186"/>
        <end position="209"/>
    </location>
</feature>
<dbReference type="InterPro" id="IPR041033">
    <property type="entry name" value="SpaA_PFL_dom_1"/>
</dbReference>
<keyword evidence="3" id="KW-0732">Signal</keyword>
<evidence type="ECO:0000313" key="7">
    <source>
        <dbReference type="Proteomes" id="UP000009325"/>
    </source>
</evidence>
<feature type="compositionally biased region" description="Low complexity" evidence="1">
    <location>
        <begin position="216"/>
        <end position="272"/>
    </location>
</feature>
<evidence type="ECO:0000256" key="1">
    <source>
        <dbReference type="SAM" id="MobiDB-lite"/>
    </source>
</evidence>
<name>K0NTL9_9LACO</name>
<feature type="chain" id="PRO_5015095742" evidence="3">
    <location>
        <begin position="31"/>
        <end position="1495"/>
    </location>
</feature>
<comment type="caution">
    <text evidence="6">The sequence shown here is derived from an EMBL/GenBank/DDBJ whole genome shotgun (WGS) entry which is preliminary data.</text>
</comment>
<feature type="region of interest" description="Disordered" evidence="1">
    <location>
        <begin position="184"/>
        <end position="317"/>
    </location>
</feature>
<evidence type="ECO:0000256" key="3">
    <source>
        <dbReference type="SAM" id="SignalP"/>
    </source>
</evidence>
<dbReference type="OrthoDB" id="2056845at2"/>
<evidence type="ECO:0000259" key="4">
    <source>
        <dbReference type="Pfam" id="PF17802"/>
    </source>
</evidence>
<feature type="signal peptide" evidence="3">
    <location>
        <begin position="1"/>
        <end position="30"/>
    </location>
</feature>
<keyword evidence="2" id="KW-0812">Transmembrane</keyword>
<organism evidence="6 7">
    <name type="scientific">Lactobacillus equicursoris 66c</name>
    <dbReference type="NCBI Taxonomy" id="872326"/>
    <lineage>
        <taxon>Bacteria</taxon>
        <taxon>Bacillati</taxon>
        <taxon>Bacillota</taxon>
        <taxon>Bacilli</taxon>
        <taxon>Lactobacillales</taxon>
        <taxon>Lactobacillaceae</taxon>
        <taxon>Lactobacillus</taxon>
    </lineage>
</organism>